<dbReference type="Proteomes" id="UP001161497">
    <property type="component" value="Chromosome"/>
</dbReference>
<feature type="region of interest" description="Disordered" evidence="1">
    <location>
        <begin position="1"/>
        <end position="66"/>
    </location>
</feature>
<evidence type="ECO:0000313" key="2">
    <source>
        <dbReference type="EMBL" id="CAI9084684.1"/>
    </source>
</evidence>
<dbReference type="EMBL" id="OX458932">
    <property type="protein sequence ID" value="CAI9084684.1"/>
    <property type="molecule type" value="Genomic_DNA"/>
</dbReference>
<organism evidence="2 3">
    <name type="scientific">Candidatus Methylacidiphilum fumarolicum</name>
    <dbReference type="NCBI Taxonomy" id="591154"/>
    <lineage>
        <taxon>Bacteria</taxon>
        <taxon>Pseudomonadati</taxon>
        <taxon>Verrucomicrobiota</taxon>
        <taxon>Methylacidiphilae</taxon>
        <taxon>Methylacidiphilales</taxon>
        <taxon>Methylacidiphilaceae</taxon>
        <taxon>Methylacidiphilum (ex Ratnadevi et al. 2023)</taxon>
    </lineage>
</organism>
<sequence>MDSDKPAAFLPRALSAGDRPKDDESAAQARGQSPKRRAKEGFEGSAESAGKVLSVQYKTADERLRA</sequence>
<name>A0ABN8XDS7_9BACT</name>
<evidence type="ECO:0000313" key="3">
    <source>
        <dbReference type="Proteomes" id="UP001161497"/>
    </source>
</evidence>
<accession>A0ABN8XDS7</accession>
<gene>
    <name evidence="2" type="ORF">MFUM_0287</name>
</gene>
<protein>
    <submittedName>
        <fullName evidence="2">Uncharacterized protein</fullName>
    </submittedName>
</protein>
<keyword evidence="3" id="KW-1185">Reference proteome</keyword>
<proteinExistence type="predicted"/>
<evidence type="ECO:0000256" key="1">
    <source>
        <dbReference type="SAM" id="MobiDB-lite"/>
    </source>
</evidence>
<reference evidence="2" key="1">
    <citation type="submission" date="2023-03" db="EMBL/GenBank/DDBJ databases">
        <authorList>
            <person name="Cremers G."/>
            <person name="Picone N."/>
        </authorList>
    </citation>
    <scope>NUCLEOTIDE SEQUENCE</scope>
    <source>
        <strain evidence="2">Sample_alias</strain>
    </source>
</reference>